<dbReference type="AlphaFoldDB" id="A0AA46PFK4"/>
<evidence type="ECO:0000256" key="1">
    <source>
        <dbReference type="SAM" id="SignalP"/>
    </source>
</evidence>
<organism evidence="2 3">
    <name type="scientific">Acinetobacter ursingii</name>
    <dbReference type="NCBI Taxonomy" id="108980"/>
    <lineage>
        <taxon>Bacteria</taxon>
        <taxon>Pseudomonadati</taxon>
        <taxon>Pseudomonadota</taxon>
        <taxon>Gammaproteobacteria</taxon>
        <taxon>Moraxellales</taxon>
        <taxon>Moraxellaceae</taxon>
        <taxon>Acinetobacter</taxon>
    </lineage>
</organism>
<protein>
    <submittedName>
        <fullName evidence="2">Uncharacterized protein</fullName>
    </submittedName>
</protein>
<accession>A0AA46PFK4</accession>
<keyword evidence="1" id="KW-0732">Signal</keyword>
<dbReference type="EMBL" id="CP089044">
    <property type="protein sequence ID" value="UYF76501.1"/>
    <property type="molecule type" value="Genomic_DNA"/>
</dbReference>
<feature type="signal peptide" evidence="1">
    <location>
        <begin position="1"/>
        <end position="19"/>
    </location>
</feature>
<feature type="chain" id="PRO_5041352226" evidence="1">
    <location>
        <begin position="20"/>
        <end position="175"/>
    </location>
</feature>
<dbReference type="Proteomes" id="UP001164081">
    <property type="component" value="Chromosome"/>
</dbReference>
<proteinExistence type="predicted"/>
<dbReference type="RefSeq" id="WP_262442899.1">
    <property type="nucleotide sequence ID" value="NZ_CP089044.1"/>
</dbReference>
<evidence type="ECO:0000313" key="2">
    <source>
        <dbReference type="EMBL" id="UYF76501.1"/>
    </source>
</evidence>
<gene>
    <name evidence="2" type="ORF">LSO58_06395</name>
</gene>
<reference evidence="2" key="1">
    <citation type="journal article" date="2022" name="J Glob Antimicrob Resist">
        <title>Comparative analysis of IMP-4- and OXA-58-containing plasmids of three carbapenemase-producing Acinetobacter ursingii strains in the Netherlands.</title>
        <authorList>
            <person name="Hendrickx A.P.A."/>
            <person name="Schade R.P."/>
            <person name="Landman F."/>
            <person name="Bosch T."/>
            <person name="Schouls L.M."/>
            <person name="van Dijk K."/>
        </authorList>
    </citation>
    <scope>NUCLEOTIDE SEQUENCE</scope>
    <source>
        <strain evidence="2">RIVM_C010761</strain>
    </source>
</reference>
<sequence length="175" mass="19069">MKKMMMFALIASCTSTAFADLPQIIFEGKSIDPTDNRASLIKKLGKPSAGDQSYSYWGYKPNYSISANYGPHGLKEFGISQLKSKPVNVQLNVKGQSITLGKDTINSAVKKLKYGCFDILDTQFNQNYSFSVAANGLNVVMDAPYTGNKSSSANKPIFGIKFNSSTPDQSEGCNY</sequence>
<name>A0AA46PFK4_9GAMM</name>
<evidence type="ECO:0000313" key="3">
    <source>
        <dbReference type="Proteomes" id="UP001164081"/>
    </source>
</evidence>